<evidence type="ECO:0000313" key="2">
    <source>
        <dbReference type="Proteomes" id="UP000007463"/>
    </source>
</evidence>
<dbReference type="EMBL" id="CP002542">
    <property type="protein sequence ID" value="AEA44240.1"/>
    <property type="molecule type" value="Genomic_DNA"/>
</dbReference>
<dbReference type="Proteomes" id="UP000007463">
    <property type="component" value="Chromosome"/>
</dbReference>
<dbReference type="AlphaFoldDB" id="F2IAT5"/>
<organism evidence="1 2">
    <name type="scientific">Fluviicola taffensis (strain DSM 16823 / NCIMB 13979 / RW262)</name>
    <dbReference type="NCBI Taxonomy" id="755732"/>
    <lineage>
        <taxon>Bacteria</taxon>
        <taxon>Pseudomonadati</taxon>
        <taxon>Bacteroidota</taxon>
        <taxon>Flavobacteriia</taxon>
        <taxon>Flavobacteriales</taxon>
        <taxon>Crocinitomicaceae</taxon>
        <taxon>Fluviicola</taxon>
    </lineage>
</organism>
<dbReference type="KEGG" id="fte:Fluta_2254"/>
<evidence type="ECO:0000313" key="1">
    <source>
        <dbReference type="EMBL" id="AEA44240.1"/>
    </source>
</evidence>
<keyword evidence="2" id="KW-1185">Reference proteome</keyword>
<protein>
    <recommendedName>
        <fullName evidence="3">Outer membrane protein beta-barrel domain-containing protein</fullName>
    </recommendedName>
</protein>
<dbReference type="STRING" id="755732.Fluta_2254"/>
<evidence type="ECO:0008006" key="3">
    <source>
        <dbReference type="Google" id="ProtNLM"/>
    </source>
</evidence>
<sequence precursor="true">MKTLILLIICIPFGLQSQEAPRRVQFGIYAGAGVTLVAEKYRKGMAYELGQSTIIKKKGDFKRRMEVYLQYTEYNYVGDSRDNYYKSYEFDTTYAVSHYKSQVFNVGLKWHIPIIHRDRYRLIFAPGFAVGSLLMYKYRRSWYYFSNNQLEHEVNTKVNPTSRIMLGPHITVSQEFKLTPVMYFHLDINFMGQTNLAGSQGYSVGWGGVTIRPGFYWYLKPRKKETLNR</sequence>
<dbReference type="HOGENOM" id="CLU_1208321_0_0_10"/>
<reference evidence="1 2" key="1">
    <citation type="journal article" date="2011" name="Stand. Genomic Sci.">
        <title>Complete genome sequence of the gliding freshwater bacterium Fluviicola taffensis type strain (RW262).</title>
        <authorList>
            <person name="Woyke T."/>
            <person name="Chertkov O."/>
            <person name="Lapidus A."/>
            <person name="Nolan M."/>
            <person name="Lucas S."/>
            <person name="Del Rio T.G."/>
            <person name="Tice H."/>
            <person name="Cheng J.F."/>
            <person name="Tapia R."/>
            <person name="Han C."/>
            <person name="Goodwin L."/>
            <person name="Pitluck S."/>
            <person name="Liolios K."/>
            <person name="Pagani I."/>
            <person name="Ivanova N."/>
            <person name="Huntemann M."/>
            <person name="Mavromatis K."/>
            <person name="Mikhailova N."/>
            <person name="Pati A."/>
            <person name="Chen A."/>
            <person name="Palaniappan K."/>
            <person name="Land M."/>
            <person name="Hauser L."/>
            <person name="Brambilla E.M."/>
            <person name="Rohde M."/>
            <person name="Mwirichia R."/>
            <person name="Sikorski J."/>
            <person name="Tindall B.J."/>
            <person name="Goker M."/>
            <person name="Bristow J."/>
            <person name="Eisen J.A."/>
            <person name="Markowitz V."/>
            <person name="Hugenholtz P."/>
            <person name="Klenk H.P."/>
            <person name="Kyrpides N.C."/>
        </authorList>
    </citation>
    <scope>NUCLEOTIDE SEQUENCE [LARGE SCALE GENOMIC DNA]</scope>
    <source>
        <strain evidence="2">DSM 16823 / RW262 / RW262</strain>
    </source>
</reference>
<gene>
    <name evidence="1" type="ordered locus">Fluta_2254</name>
</gene>
<name>F2IAT5_FLUTR</name>
<reference evidence="2" key="2">
    <citation type="submission" date="2011-02" db="EMBL/GenBank/DDBJ databases">
        <title>The complete genome of Fluviicola taffensis DSM 16823.</title>
        <authorList>
            <consortium name="US DOE Joint Genome Institute (JGI-PGF)"/>
            <person name="Lucas S."/>
            <person name="Copeland A."/>
            <person name="Lapidus A."/>
            <person name="Bruce D."/>
            <person name="Goodwin L."/>
            <person name="Pitluck S."/>
            <person name="Kyrpides N."/>
            <person name="Mavromatis K."/>
            <person name="Ivanova N."/>
            <person name="Mikhailova N."/>
            <person name="Pagani I."/>
            <person name="Chertkov O."/>
            <person name="Detter J.C."/>
            <person name="Han C."/>
            <person name="Tapia R."/>
            <person name="Land M."/>
            <person name="Hauser L."/>
            <person name="Markowitz V."/>
            <person name="Cheng J.-F."/>
            <person name="Hugenholtz P."/>
            <person name="Woyke T."/>
            <person name="Wu D."/>
            <person name="Tindall B."/>
            <person name="Pomrenke H.G."/>
            <person name="Brambilla E."/>
            <person name="Klenk H.-P."/>
            <person name="Eisen J.A."/>
        </authorList>
    </citation>
    <scope>NUCLEOTIDE SEQUENCE [LARGE SCALE GENOMIC DNA]</scope>
    <source>
        <strain evidence="2">DSM 16823 / RW262 / RW262</strain>
    </source>
</reference>
<dbReference type="RefSeq" id="WP_013687010.1">
    <property type="nucleotide sequence ID" value="NC_015321.1"/>
</dbReference>
<accession>F2IAT5</accession>
<proteinExistence type="predicted"/>